<sequence length="850" mass="97437">MGLRSRKKTVLIFLFFVGLIIGLVISYGIRLLSNKSSLCRQTNLAPSTSSSISSAVVKFPDQIVNLASNQWNTSFGDSSGDDRSSSSPITASVQRDDKPRQLLFVGVMTASVFLATRARAVWETWGKTIPGKVVFFTGGNAYSEERRKSFNESFPLVLLPGVDDSYPPQKKSFMMLKYMYENYGDKYEWFMRADDDVYVRGNKLAEFLRQIDSRHIYFIGTAGQGNQVDKGTLNLAHNENFCMGGPGIILSFQTLNKVAPHAQQCLKDMYSTHEDVEVGRCVKRFAKISCLWAYEQFKRRTSNNFQMQTIFHHNSSGDLAFTGKLKRREVNKAITLHPIKDFKHLYRLHVYFEGLKIQDMLYEKILIQRDINYMSQFLPLNKSLKYNKQRGQFNRNNLAIFDDGHSTEDFIGRTTGFSPSLTKFSPTKLNDIIDWDFIGKGIFSAGTISPKLKLKSDGKEALEDIVREVMDIINGYSRARGRIVDFKEILYGYRRVNPVHGSDYILDLLMTYRKYRGRKITIPVRRHVYIQRPFSPLQISLVEPISSVEDQSIVVVNTVKTKIVMIVPLAGRYSTFKRFLDNFHFTCMELYQLDNTSQHVSPTLFDLSLVVVLFGTDDEKDKFLHLVQRKRDLLSWGNDPEETQCKIQMVQLDTEFARGQALETGISQCNDEDLLFLIDVDLTFSADVLRRVNLNTKQGRQAYFPIVFSQYNPKFYSDPTKDDKGACKHINGDSNFSQNLECQINSDLGYWREFGYGIGSFYKSDFRKAGGFDTKISGWGKEDVALFDRFLQHTNLTIFRGPDPHLVHVFHENECDRKLPKSQLEMCLGSQANTLGSDLNLMKHLLKQRQ</sequence>
<dbReference type="FunFam" id="3.90.550.50:FF:000004">
    <property type="entry name" value="Hexosyltransferase"/>
    <property type="match status" value="1"/>
</dbReference>
<keyword evidence="7 10" id="KW-0333">Golgi apparatus</keyword>
<dbReference type="OMA" id="CADRVNC"/>
<dbReference type="EMBL" id="LNIX01000001">
    <property type="protein sequence ID" value="OXA64413.1"/>
    <property type="molecule type" value="Genomic_DNA"/>
</dbReference>
<feature type="region of interest" description="Disordered" evidence="11">
    <location>
        <begin position="75"/>
        <end position="94"/>
    </location>
</feature>
<dbReference type="PANTHER" id="PTHR12369">
    <property type="entry name" value="CHONDROITIN SYNTHASE"/>
    <property type="match status" value="1"/>
</dbReference>
<evidence type="ECO:0000256" key="5">
    <source>
        <dbReference type="ARBA" id="ARBA00022968"/>
    </source>
</evidence>
<keyword evidence="3 10" id="KW-0808">Transferase</keyword>
<dbReference type="InterPro" id="IPR029044">
    <property type="entry name" value="Nucleotide-diphossugar_trans"/>
</dbReference>
<name>A0A226F3Q8_FOLCA</name>
<keyword evidence="8" id="KW-0472">Membrane</keyword>
<organism evidence="12 13">
    <name type="scientific">Folsomia candida</name>
    <name type="common">Springtail</name>
    <dbReference type="NCBI Taxonomy" id="158441"/>
    <lineage>
        <taxon>Eukaryota</taxon>
        <taxon>Metazoa</taxon>
        <taxon>Ecdysozoa</taxon>
        <taxon>Arthropoda</taxon>
        <taxon>Hexapoda</taxon>
        <taxon>Collembola</taxon>
        <taxon>Entomobryomorpha</taxon>
        <taxon>Isotomoidea</taxon>
        <taxon>Isotomidae</taxon>
        <taxon>Proisotominae</taxon>
        <taxon>Folsomia</taxon>
    </lineage>
</organism>
<dbReference type="STRING" id="158441.A0A226F3Q8"/>
<dbReference type="Gene3D" id="3.90.550.10">
    <property type="entry name" value="Spore Coat Polysaccharide Biosynthesis Protein SpsA, Chain A"/>
    <property type="match status" value="1"/>
</dbReference>
<keyword evidence="6" id="KW-1133">Transmembrane helix</keyword>
<dbReference type="InterPro" id="IPR051227">
    <property type="entry name" value="CS_glycosyltransferase"/>
</dbReference>
<dbReference type="Gene3D" id="3.90.550.50">
    <property type="match status" value="1"/>
</dbReference>
<evidence type="ECO:0000256" key="6">
    <source>
        <dbReference type="ARBA" id="ARBA00022989"/>
    </source>
</evidence>
<accession>A0A226F3Q8</accession>
<evidence type="ECO:0000256" key="8">
    <source>
        <dbReference type="ARBA" id="ARBA00023136"/>
    </source>
</evidence>
<evidence type="ECO:0000256" key="7">
    <source>
        <dbReference type="ARBA" id="ARBA00023034"/>
    </source>
</evidence>
<proteinExistence type="inferred from homology"/>
<keyword evidence="4" id="KW-0812">Transmembrane</keyword>
<dbReference type="AlphaFoldDB" id="A0A226F3Q8"/>
<reference evidence="12 13" key="1">
    <citation type="submission" date="2015-12" db="EMBL/GenBank/DDBJ databases">
        <title>The genome of Folsomia candida.</title>
        <authorList>
            <person name="Faddeeva A."/>
            <person name="Derks M.F."/>
            <person name="Anvar Y."/>
            <person name="Smit S."/>
            <person name="Van Straalen N."/>
            <person name="Roelofs D."/>
        </authorList>
    </citation>
    <scope>NUCLEOTIDE SEQUENCE [LARGE SCALE GENOMIC DNA]</scope>
    <source>
        <strain evidence="12 13">VU population</strain>
        <tissue evidence="12">Whole body</tissue>
    </source>
</reference>
<evidence type="ECO:0000256" key="10">
    <source>
        <dbReference type="RuleBase" id="RU364016"/>
    </source>
</evidence>
<dbReference type="SUPFAM" id="SSF53448">
    <property type="entry name" value="Nucleotide-diphospho-sugar transferases"/>
    <property type="match status" value="1"/>
</dbReference>
<dbReference type="OrthoDB" id="431432at2759"/>
<evidence type="ECO:0000313" key="13">
    <source>
        <dbReference type="Proteomes" id="UP000198287"/>
    </source>
</evidence>
<dbReference type="EC" id="2.4.1.-" evidence="10"/>
<comment type="caution">
    <text evidence="12">The sequence shown here is derived from an EMBL/GenBank/DDBJ whole genome shotgun (WGS) entry which is preliminary data.</text>
</comment>
<evidence type="ECO:0000256" key="2">
    <source>
        <dbReference type="ARBA" id="ARBA00009239"/>
    </source>
</evidence>
<protein>
    <recommendedName>
        <fullName evidence="10">Hexosyltransferase</fullName>
        <ecNumber evidence="10">2.4.1.-</ecNumber>
    </recommendedName>
</protein>
<gene>
    <name evidence="12" type="ORF">Fcan01_02593</name>
</gene>
<keyword evidence="5 10" id="KW-0735">Signal-anchor</keyword>
<dbReference type="InterPro" id="IPR008428">
    <property type="entry name" value="Chond_GalNAc"/>
</dbReference>
<dbReference type="PANTHER" id="PTHR12369:SF11">
    <property type="entry name" value="HEXOSYLTRANSFERASE"/>
    <property type="match status" value="1"/>
</dbReference>
<evidence type="ECO:0000313" key="12">
    <source>
        <dbReference type="EMBL" id="OXA64413.1"/>
    </source>
</evidence>
<keyword evidence="13" id="KW-1185">Reference proteome</keyword>
<evidence type="ECO:0000256" key="3">
    <source>
        <dbReference type="ARBA" id="ARBA00022679"/>
    </source>
</evidence>
<evidence type="ECO:0000256" key="11">
    <source>
        <dbReference type="SAM" id="MobiDB-lite"/>
    </source>
</evidence>
<dbReference type="Proteomes" id="UP000198287">
    <property type="component" value="Unassembled WGS sequence"/>
</dbReference>
<evidence type="ECO:0000256" key="9">
    <source>
        <dbReference type="ARBA" id="ARBA00023180"/>
    </source>
</evidence>
<evidence type="ECO:0000256" key="4">
    <source>
        <dbReference type="ARBA" id="ARBA00022692"/>
    </source>
</evidence>
<comment type="subcellular location">
    <subcellularLocation>
        <location evidence="1 10">Golgi apparatus</location>
        <location evidence="1 10">Golgi stack membrane</location>
        <topology evidence="1 10">Single-pass type II membrane protein</topology>
    </subcellularLocation>
</comment>
<dbReference type="GO" id="GO:0032580">
    <property type="term" value="C:Golgi cisterna membrane"/>
    <property type="evidence" value="ECO:0007669"/>
    <property type="project" value="UniProtKB-SubCell"/>
</dbReference>
<keyword evidence="9" id="KW-0325">Glycoprotein</keyword>
<evidence type="ECO:0000256" key="1">
    <source>
        <dbReference type="ARBA" id="ARBA00004447"/>
    </source>
</evidence>
<dbReference type="Pfam" id="PF05679">
    <property type="entry name" value="CHGN"/>
    <property type="match status" value="1"/>
</dbReference>
<comment type="similarity">
    <text evidence="2 10">Belongs to the chondroitin N-acetylgalactosaminyltransferase family.</text>
</comment>
<dbReference type="GO" id="GO:0047238">
    <property type="term" value="F:glucuronosyl-N-acetylgalactosaminyl-proteoglycan 4-beta-N-acetylgalactosaminyltransferase activity"/>
    <property type="evidence" value="ECO:0007669"/>
    <property type="project" value="TreeGrafter"/>
</dbReference>